<dbReference type="RefSeq" id="WP_045780665.1">
    <property type="nucleotide sequence ID" value="NZ_LAJX01000300.1"/>
</dbReference>
<protein>
    <recommendedName>
        <fullName evidence="1">AMMECR1 domain-containing protein</fullName>
    </recommendedName>
</protein>
<dbReference type="Proteomes" id="UP000033684">
    <property type="component" value="Unassembled WGS sequence"/>
</dbReference>
<dbReference type="NCBIfam" id="TIGR00296">
    <property type="entry name" value="TIGR00296 family protein"/>
    <property type="match status" value="1"/>
</dbReference>
<dbReference type="SUPFAM" id="SSF143447">
    <property type="entry name" value="AMMECR1-like"/>
    <property type="match status" value="1"/>
</dbReference>
<dbReference type="InterPro" id="IPR027485">
    <property type="entry name" value="AMMECR1_N"/>
</dbReference>
<dbReference type="InterPro" id="IPR027623">
    <property type="entry name" value="AmmeMemoSam_A"/>
</dbReference>
<proteinExistence type="predicted"/>
<evidence type="ECO:0000259" key="1">
    <source>
        <dbReference type="PROSITE" id="PS51112"/>
    </source>
</evidence>
<dbReference type="PANTHER" id="PTHR13016:SF0">
    <property type="entry name" value="AMME SYNDROME CANDIDATE GENE 1 PROTEIN"/>
    <property type="match status" value="1"/>
</dbReference>
<organism evidence="2 3">
    <name type="scientific">Methylocucumis oryzae</name>
    <dbReference type="NCBI Taxonomy" id="1632867"/>
    <lineage>
        <taxon>Bacteria</taxon>
        <taxon>Pseudomonadati</taxon>
        <taxon>Pseudomonadota</taxon>
        <taxon>Gammaproteobacteria</taxon>
        <taxon>Methylococcales</taxon>
        <taxon>Methylococcaceae</taxon>
        <taxon>Methylocucumis</taxon>
    </lineage>
</organism>
<accession>A0A0F3IE88</accession>
<dbReference type="EMBL" id="LAJX01000300">
    <property type="protein sequence ID" value="KJV05110.1"/>
    <property type="molecule type" value="Genomic_DNA"/>
</dbReference>
<dbReference type="InterPro" id="IPR036071">
    <property type="entry name" value="AMMECR1_dom_sf"/>
</dbReference>
<comment type="caution">
    <text evidence="2">The sequence shown here is derived from an EMBL/GenBank/DDBJ whole genome shotgun (WGS) entry which is preliminary data.</text>
</comment>
<dbReference type="InterPro" id="IPR023473">
    <property type="entry name" value="AMMECR1"/>
</dbReference>
<gene>
    <name evidence="2" type="ORF">VZ94_20545</name>
</gene>
<reference evidence="3" key="1">
    <citation type="submission" date="2015-03" db="EMBL/GenBank/DDBJ databases">
        <title>Draft genome sequence of a novel methanotroph (Sn10-6) isolated from flooded ricefield rhizosphere in India.</title>
        <authorList>
            <person name="Pandit P.S."/>
            <person name="Pore S.D."/>
            <person name="Arora P."/>
            <person name="Kapse N.G."/>
            <person name="Dhakephalkar P.K."/>
            <person name="Rahalkar M.C."/>
        </authorList>
    </citation>
    <scope>NUCLEOTIDE SEQUENCE [LARGE SCALE GENOMIC DNA]</scope>
    <source>
        <strain evidence="3">Sn10-6</strain>
    </source>
</reference>
<dbReference type="InterPro" id="IPR002733">
    <property type="entry name" value="AMMECR1_domain"/>
</dbReference>
<dbReference type="PANTHER" id="PTHR13016">
    <property type="entry name" value="AMMECR1 HOMOLOG"/>
    <property type="match status" value="1"/>
</dbReference>
<keyword evidence="3" id="KW-1185">Reference proteome</keyword>
<dbReference type="PROSITE" id="PS51112">
    <property type="entry name" value="AMMECR1"/>
    <property type="match status" value="1"/>
</dbReference>
<dbReference type="AlphaFoldDB" id="A0A0F3IE88"/>
<evidence type="ECO:0000313" key="2">
    <source>
        <dbReference type="EMBL" id="KJV05110.1"/>
    </source>
</evidence>
<name>A0A0F3IE88_9GAMM</name>
<reference evidence="2 3" key="2">
    <citation type="journal article" date="2016" name="Microb. Ecol.">
        <title>Genome Characteristics of a Novel Type I Methanotroph (Sn10-6) Isolated from a Flooded Indian Rice Field.</title>
        <authorList>
            <person name="Rahalkar M.C."/>
            <person name="Pandit P.S."/>
            <person name="Dhakephalkar P.K."/>
            <person name="Pore S."/>
            <person name="Arora P."/>
            <person name="Kapse N."/>
        </authorList>
    </citation>
    <scope>NUCLEOTIDE SEQUENCE [LARGE SCALE GENOMIC DNA]</scope>
    <source>
        <strain evidence="2 3">Sn10-6</strain>
    </source>
</reference>
<dbReference type="PATRIC" id="fig|1632867.3.peg.3680"/>
<dbReference type="OrthoDB" id="9782820at2"/>
<dbReference type="Gene3D" id="3.30.700.20">
    <property type="entry name" value="Hypothetical protein ph0010, domain 1"/>
    <property type="match status" value="1"/>
</dbReference>
<evidence type="ECO:0000313" key="3">
    <source>
        <dbReference type="Proteomes" id="UP000033684"/>
    </source>
</evidence>
<feature type="domain" description="AMMECR1" evidence="1">
    <location>
        <begin position="6"/>
        <end position="189"/>
    </location>
</feature>
<dbReference type="Pfam" id="PF01871">
    <property type="entry name" value="AMMECR1"/>
    <property type="match status" value="1"/>
</dbReference>
<sequence length="189" mass="20896">MSLTSEQQQILLTLAKASIVHGLTYGKALTPSLEDYPDSLLKPAATFVTLNKQQQLRGCIGMLEPVRLLPIDIAENAYAAAFKDPRFPPLQSSELALIDIHIAILTAPEPMTFSSESDLLAQLQPGIDGLILSEGFRRSTFLPAVWQSLPKPQQFLNHLKQKAGLPASYWSDTLTIARYRTESFPDDMT</sequence>
<dbReference type="Gene3D" id="3.30.1490.150">
    <property type="entry name" value="Hypothetical protein ph0010, domain 2"/>
    <property type="match status" value="1"/>
</dbReference>
<dbReference type="NCBIfam" id="TIGR04335">
    <property type="entry name" value="AmmeMemoSam_A"/>
    <property type="match status" value="1"/>
</dbReference>